<dbReference type="EMBL" id="CP041692">
    <property type="protein sequence ID" value="QDP98081.1"/>
    <property type="molecule type" value="Genomic_DNA"/>
</dbReference>
<reference evidence="3 4" key="1">
    <citation type="submission" date="2019-07" db="EMBL/GenBank/DDBJ databases">
        <title>Microlunatus dokdonensis sp. nov. isolated from the rhizospheric soil of the wild plant Elymus tsukushiensis.</title>
        <authorList>
            <person name="Ghim S.-Y."/>
            <person name="Hwang Y.-J."/>
            <person name="Son J.-S."/>
            <person name="Shin J.-H."/>
        </authorList>
    </citation>
    <scope>NUCLEOTIDE SEQUENCE [LARGE SCALE GENOMIC DNA]</scope>
    <source>
        <strain evidence="3 4">KUDC0627</strain>
    </source>
</reference>
<dbReference type="Pfam" id="PF10633">
    <property type="entry name" value="NPCBM_assoc"/>
    <property type="match status" value="1"/>
</dbReference>
<evidence type="ECO:0000259" key="2">
    <source>
        <dbReference type="Pfam" id="PF10633"/>
    </source>
</evidence>
<dbReference type="PANTHER" id="PTHR47791">
    <property type="entry name" value="MEIOTICALLY UP-REGULATED GENE 191 PROTEIN"/>
    <property type="match status" value="1"/>
</dbReference>
<dbReference type="InterPro" id="IPR008928">
    <property type="entry name" value="6-hairpin_glycosidase_sf"/>
</dbReference>
<dbReference type="OrthoDB" id="2505409at2"/>
<dbReference type="InterPro" id="IPR005198">
    <property type="entry name" value="Glyco_hydro_76"/>
</dbReference>
<protein>
    <submittedName>
        <fullName evidence="3">Glycoside hydrolase family 76</fullName>
    </submittedName>
</protein>
<proteinExistence type="predicted"/>
<dbReference type="Proteomes" id="UP000319263">
    <property type="component" value="Chromosome"/>
</dbReference>
<dbReference type="AlphaFoldDB" id="A0A516Q4E1"/>
<dbReference type="KEGG" id="mik:FOE78_21205"/>
<keyword evidence="3" id="KW-0378">Hydrolase</keyword>
<keyword evidence="4" id="KW-1185">Reference proteome</keyword>
<feature type="region of interest" description="Disordered" evidence="1">
    <location>
        <begin position="1"/>
        <end position="22"/>
    </location>
</feature>
<organism evidence="3 4">
    <name type="scientific">Microlunatus elymi</name>
    <dbReference type="NCBI Taxonomy" id="2596828"/>
    <lineage>
        <taxon>Bacteria</taxon>
        <taxon>Bacillati</taxon>
        <taxon>Actinomycetota</taxon>
        <taxon>Actinomycetes</taxon>
        <taxon>Propionibacteriales</taxon>
        <taxon>Propionibacteriaceae</taxon>
        <taxon>Microlunatus</taxon>
    </lineage>
</organism>
<dbReference type="InterPro" id="IPR053169">
    <property type="entry name" value="MUG_Protein"/>
</dbReference>
<evidence type="ECO:0000256" key="1">
    <source>
        <dbReference type="SAM" id="MobiDB-lite"/>
    </source>
</evidence>
<dbReference type="Gene3D" id="1.50.10.20">
    <property type="match status" value="1"/>
</dbReference>
<gene>
    <name evidence="3" type="ORF">FOE78_21205</name>
</gene>
<name>A0A516Q4E1_9ACTN</name>
<dbReference type="GO" id="GO:0016787">
    <property type="term" value="F:hydrolase activity"/>
    <property type="evidence" value="ECO:0007669"/>
    <property type="project" value="UniProtKB-KW"/>
</dbReference>
<dbReference type="GO" id="GO:0005975">
    <property type="term" value="P:carbohydrate metabolic process"/>
    <property type="evidence" value="ECO:0007669"/>
    <property type="project" value="InterPro"/>
</dbReference>
<dbReference type="Pfam" id="PF03663">
    <property type="entry name" value="Glyco_hydro_76"/>
    <property type="match status" value="1"/>
</dbReference>
<feature type="domain" description="Alpha-galactosidase NEW3" evidence="2">
    <location>
        <begin position="320"/>
        <end position="393"/>
    </location>
</feature>
<dbReference type="SUPFAM" id="SSF48208">
    <property type="entry name" value="Six-hairpin glycosidases"/>
    <property type="match status" value="1"/>
</dbReference>
<sequence>MPQLDRTFEQDQGVFPPGELSGDPLLGNFTSRAIDDSEWWALTWIEAYDLTGQQKYLNMAVKIADYVQGYWDDTCGGGVWWNAERTYKNAITNGLYIRMTAELHNRLHGDRTWLDRSQRAWDWFTGSGMINSDNLVNDGLDNCKNNGQTVWSYNQGLAIGAAVELWRATSDDQLLHTARKLADAAINSDELTSNGILTESCDADDKTCDDNGKQFKGIFLRYFADLAETTQAPELTAFVAEQADTIWGQDRDAANRLGTRWSGAAGDADHPNAFDWRTQASALSALIADVPRRTPARSLSATMDPAQPVIMPGNARTAITVDLAVTATATRSEKLNVRLDLTAPKGWTARSAQRSVLLRPHGNAEPVRTVVPVKINIPAGVADGHYTVTVEVSAGHGLSFTAQTDVLIASKIDFDAGTAAETPWLYDADGSQSNQAGSRFADGNSHFSYRFPFPADSASAKATLDIDNEYTIEASADGKTWTALAKEDQQIHDGENRAEHTVDLTPYLGIDKVVYLRVGDSFPNDGWGGRMYHLTATASS</sequence>
<accession>A0A516Q4E1</accession>
<dbReference type="PANTHER" id="PTHR47791:SF1">
    <property type="entry name" value="ENDO MANNANASE, GH76 FAMILY (EUROFUNG)"/>
    <property type="match status" value="1"/>
</dbReference>
<evidence type="ECO:0000313" key="4">
    <source>
        <dbReference type="Proteomes" id="UP000319263"/>
    </source>
</evidence>
<dbReference type="InterPro" id="IPR018905">
    <property type="entry name" value="A-galactase_NEW3"/>
</dbReference>
<evidence type="ECO:0000313" key="3">
    <source>
        <dbReference type="EMBL" id="QDP98081.1"/>
    </source>
</evidence>